<name>A0ACC2Z4X4_9PEZI</name>
<evidence type="ECO:0000313" key="2">
    <source>
        <dbReference type="Proteomes" id="UP001172680"/>
    </source>
</evidence>
<dbReference type="Proteomes" id="UP001172680">
    <property type="component" value="Unassembled WGS sequence"/>
</dbReference>
<proteinExistence type="predicted"/>
<reference evidence="1" key="1">
    <citation type="submission" date="2022-10" db="EMBL/GenBank/DDBJ databases">
        <title>Culturing micro-colonial fungi from biological soil crusts in the Mojave desert and describing Neophaeococcomyces mojavensis, and introducing the new genera and species Taxawa tesnikishii.</title>
        <authorList>
            <person name="Kurbessoian T."/>
            <person name="Stajich J.E."/>
        </authorList>
    </citation>
    <scope>NUCLEOTIDE SEQUENCE</scope>
    <source>
        <strain evidence="1">JES_115</strain>
    </source>
</reference>
<sequence length="594" mass="66633">MDRAVPQMHPIDRSQNPVILNPSSLWPGNAESLYYSKDESPYYSWTTRSFFPPLKKRSGSQPPDLCAGFPTKLLDSIQVILKTGTGEPAKNKAHVATVTSCISNLIVFSDLEEKVGNHHFIDVLADLPPSYAVNNSDFEAYAAQKQAQSQGVAGGYSREGWRLDRFKFLPMVEKAYEMRPHASWYVFIEIDVYYFWDTLFRLLDQLDPATMHYMGSPAPGSDGRFFAYGGAGIVLSQGLMKRLVGNPTEPPLSDQYEEWIRNDCCGDAVLGYAILNKTGVKLEALYPTFAGDELKALRVDGERWCIPLLALHRVSPEQMTALWQWERTRLYNEKPFLHSTLLAYTHSHLRDGPTREFWDNYSDVSQPADSRAHLSASECSSACAADPDCLQYSYSEETCRFGQFLMFGKPVNNKNGEFTSGWNVKRMEKLGFKTDGDTSGACKEAHMLASVFGRIPDTTRRPTGQDKSPSRRTFLLLLFFSGDLHAKVAMLPSFRGTSFSASICPLSLAQATKEWRDIEQTSSFLQDAGSSLLQIQAFVGDPVIPASFFNEDTGYEIQIERYTRYLGTKGVNFLFSSWPPDTFVNPHTGTFGKP</sequence>
<accession>A0ACC2Z4X4</accession>
<organism evidence="1 2">
    <name type="scientific">Coniosporium tulheliwenetii</name>
    <dbReference type="NCBI Taxonomy" id="3383036"/>
    <lineage>
        <taxon>Eukaryota</taxon>
        <taxon>Fungi</taxon>
        <taxon>Dikarya</taxon>
        <taxon>Ascomycota</taxon>
        <taxon>Pezizomycotina</taxon>
        <taxon>Dothideomycetes</taxon>
        <taxon>Dothideomycetes incertae sedis</taxon>
        <taxon>Coniosporium</taxon>
    </lineage>
</organism>
<keyword evidence="2" id="KW-1185">Reference proteome</keyword>
<comment type="caution">
    <text evidence="1">The sequence shown here is derived from an EMBL/GenBank/DDBJ whole genome shotgun (WGS) entry which is preliminary data.</text>
</comment>
<dbReference type="EMBL" id="JAPDRP010000013">
    <property type="protein sequence ID" value="KAJ9642379.1"/>
    <property type="molecule type" value="Genomic_DNA"/>
</dbReference>
<protein>
    <submittedName>
        <fullName evidence="1">Uncharacterized protein</fullName>
    </submittedName>
</protein>
<gene>
    <name evidence="1" type="ORF">H2199_004759</name>
</gene>
<evidence type="ECO:0000313" key="1">
    <source>
        <dbReference type="EMBL" id="KAJ9642379.1"/>
    </source>
</evidence>